<dbReference type="SUPFAM" id="SSF117281">
    <property type="entry name" value="Kelch motif"/>
    <property type="match status" value="1"/>
</dbReference>
<evidence type="ECO:0008006" key="6">
    <source>
        <dbReference type="Google" id="ProtNLM"/>
    </source>
</evidence>
<feature type="domain" description="F-box" evidence="2">
    <location>
        <begin position="61"/>
        <end position="98"/>
    </location>
</feature>
<dbReference type="PANTHER" id="PTHR35546">
    <property type="entry name" value="F-BOX PROTEIN INTERACTION DOMAIN PROTEIN-RELATED"/>
    <property type="match status" value="1"/>
</dbReference>
<dbReference type="Pfam" id="PF24750">
    <property type="entry name" value="b-prop_At3g26010-like"/>
    <property type="match status" value="1"/>
</dbReference>
<dbReference type="AlphaFoldDB" id="A0A9Q0F8D3"/>
<feature type="region of interest" description="Disordered" evidence="1">
    <location>
        <begin position="1"/>
        <end position="43"/>
    </location>
</feature>
<dbReference type="EMBL" id="JAKUCV010006842">
    <property type="protein sequence ID" value="KAJ4825651.1"/>
    <property type="molecule type" value="Genomic_DNA"/>
</dbReference>
<feature type="compositionally biased region" description="Basic residues" evidence="1">
    <location>
        <begin position="1"/>
        <end position="16"/>
    </location>
</feature>
<protein>
    <recommendedName>
        <fullName evidence="6">F-box domain-containing protein</fullName>
    </recommendedName>
</protein>
<dbReference type="PANTHER" id="PTHR35546:SF128">
    <property type="entry name" value="F-BOX ASSOCIATED DOMAIN-CONTAINING PROTEIN"/>
    <property type="match status" value="1"/>
</dbReference>
<sequence length="428" mass="49663">MSIATKRHRRRKRRRIFQSSSSDEDDDDQTTPPPLSSSSSSTTTAINQLTSDDDLSGDDYLLVEVLCRLPSFQSLAQCKSVCKTWHRVISSHYFARRFISRHINKINVDGGGDHTGNALVNRGYHNNPYDMIFCYSTREKHAYTAPTYRHQHNYLLFNPIFEKLGFDFSFLSPGRKKKKEEGEFDILATCNDLFLCAHRSTEVMSFPERPGYDDMYLCNPFTKQWVALPRAKQSALRHALVCEPHCVKDGRGGYDLNYQYRYRVVAHMDEFPTKPWLDIYSSETGRWSKLKLTDILDADRVHCCSNIVAWNGKVHWFNRKDVIAFDPFDIQNHPLCFIKGPDVPTHFRSTYRLTVCRGFLRLMEIHSSASTVMVWELKDSKPGNWRLENKIKLELESVPYGLTCHPSDPNVIYYPKDNDCYHLSNKSK</sequence>
<keyword evidence="5" id="KW-1185">Reference proteome</keyword>
<evidence type="ECO:0000259" key="3">
    <source>
        <dbReference type="Pfam" id="PF24750"/>
    </source>
</evidence>
<dbReference type="InterPro" id="IPR015915">
    <property type="entry name" value="Kelch-typ_b-propeller"/>
</dbReference>
<dbReference type="NCBIfam" id="TIGR01640">
    <property type="entry name" value="F_box_assoc_1"/>
    <property type="match status" value="1"/>
</dbReference>
<name>A0A9Q0F8D3_9ROSI</name>
<evidence type="ECO:0000313" key="4">
    <source>
        <dbReference type="EMBL" id="KAJ4825651.1"/>
    </source>
</evidence>
<evidence type="ECO:0000259" key="2">
    <source>
        <dbReference type="Pfam" id="PF12937"/>
    </source>
</evidence>
<dbReference type="InterPro" id="IPR017451">
    <property type="entry name" value="F-box-assoc_interact_dom"/>
</dbReference>
<dbReference type="InterPro" id="IPR001810">
    <property type="entry name" value="F-box_dom"/>
</dbReference>
<evidence type="ECO:0000313" key="5">
    <source>
        <dbReference type="Proteomes" id="UP001141552"/>
    </source>
</evidence>
<gene>
    <name evidence="4" type="ORF">Tsubulata_038881</name>
</gene>
<reference evidence="4" key="1">
    <citation type="submission" date="2022-02" db="EMBL/GenBank/DDBJ databases">
        <authorList>
            <person name="Henning P.M."/>
            <person name="McCubbin A.G."/>
            <person name="Shore J.S."/>
        </authorList>
    </citation>
    <scope>NUCLEOTIDE SEQUENCE</scope>
    <source>
        <strain evidence="4">F60SS</strain>
        <tissue evidence="4">Leaves</tissue>
    </source>
</reference>
<dbReference type="InterPro" id="IPR056592">
    <property type="entry name" value="Beta-prop_At3g26010-like"/>
</dbReference>
<proteinExistence type="predicted"/>
<dbReference type="Gene3D" id="1.20.1280.50">
    <property type="match status" value="1"/>
</dbReference>
<comment type="caution">
    <text evidence="4">The sequence shown here is derived from an EMBL/GenBank/DDBJ whole genome shotgun (WGS) entry which is preliminary data.</text>
</comment>
<dbReference type="InterPro" id="IPR055290">
    <property type="entry name" value="At3g26010-like"/>
</dbReference>
<accession>A0A9Q0F8D3</accession>
<dbReference type="InterPro" id="IPR036047">
    <property type="entry name" value="F-box-like_dom_sf"/>
</dbReference>
<feature type="domain" description="F-box protein At3g26010-like beta-propeller" evidence="3">
    <location>
        <begin position="211"/>
        <end position="420"/>
    </location>
</feature>
<dbReference type="Pfam" id="PF12937">
    <property type="entry name" value="F-box-like"/>
    <property type="match status" value="1"/>
</dbReference>
<dbReference type="OrthoDB" id="1194003at2759"/>
<organism evidence="4 5">
    <name type="scientific">Turnera subulata</name>
    <dbReference type="NCBI Taxonomy" id="218843"/>
    <lineage>
        <taxon>Eukaryota</taxon>
        <taxon>Viridiplantae</taxon>
        <taxon>Streptophyta</taxon>
        <taxon>Embryophyta</taxon>
        <taxon>Tracheophyta</taxon>
        <taxon>Spermatophyta</taxon>
        <taxon>Magnoliopsida</taxon>
        <taxon>eudicotyledons</taxon>
        <taxon>Gunneridae</taxon>
        <taxon>Pentapetalae</taxon>
        <taxon>rosids</taxon>
        <taxon>fabids</taxon>
        <taxon>Malpighiales</taxon>
        <taxon>Passifloraceae</taxon>
        <taxon>Turnera</taxon>
    </lineage>
</organism>
<evidence type="ECO:0000256" key="1">
    <source>
        <dbReference type="SAM" id="MobiDB-lite"/>
    </source>
</evidence>
<dbReference type="SUPFAM" id="SSF81383">
    <property type="entry name" value="F-box domain"/>
    <property type="match status" value="1"/>
</dbReference>
<reference evidence="4" key="2">
    <citation type="journal article" date="2023" name="Plants (Basel)">
        <title>Annotation of the Turnera subulata (Passifloraceae) Draft Genome Reveals the S-Locus Evolved after the Divergence of Turneroideae from Passifloroideae in a Stepwise Manner.</title>
        <authorList>
            <person name="Henning P.M."/>
            <person name="Roalson E.H."/>
            <person name="Mir W."/>
            <person name="McCubbin A.G."/>
            <person name="Shore J.S."/>
        </authorList>
    </citation>
    <scope>NUCLEOTIDE SEQUENCE</scope>
    <source>
        <strain evidence="4">F60SS</strain>
    </source>
</reference>
<dbReference type="Proteomes" id="UP001141552">
    <property type="component" value="Unassembled WGS sequence"/>
</dbReference>